<proteinExistence type="predicted"/>
<name>A0A6B3QGK1_STRTE</name>
<organism evidence="1">
    <name type="scientific">Streptomyces tendae</name>
    <dbReference type="NCBI Taxonomy" id="1932"/>
    <lineage>
        <taxon>Bacteria</taxon>
        <taxon>Bacillati</taxon>
        <taxon>Actinomycetota</taxon>
        <taxon>Actinomycetes</taxon>
        <taxon>Kitasatosporales</taxon>
        <taxon>Streptomycetaceae</taxon>
        <taxon>Streptomyces</taxon>
    </lineage>
</organism>
<dbReference type="InterPro" id="IPR036170">
    <property type="entry name" value="YezG-like_sf"/>
</dbReference>
<reference evidence="1" key="1">
    <citation type="journal article" date="2020" name="Microorganisms">
        <title>Isolation, Genomic and Metabolomic Characterization of Streptomyces tendae VITAKN with Quorum Sensing Inhibitory Activity from Southern India.</title>
        <authorList>
            <person name="Ishaque N.M."/>
            <person name="Burgsdorf I."/>
            <person name="Limlingan Malit J.J."/>
            <person name="Saha S."/>
            <person name="Teta R."/>
            <person name="Ewe D."/>
            <person name="Kannabiran K."/>
            <person name="Hrouzek P."/>
            <person name="Steindler L."/>
            <person name="Costantino V."/>
            <person name="Saurav K."/>
        </authorList>
    </citation>
    <scope>NUCLEOTIDE SEQUENCE</scope>
    <source>
        <strain evidence="1">VITAKN</strain>
    </source>
</reference>
<protein>
    <submittedName>
        <fullName evidence="1">Uncharacterized protein</fullName>
    </submittedName>
</protein>
<dbReference type="RefSeq" id="WP_164457337.1">
    <property type="nucleotide sequence ID" value="NZ_JAAIFS010000001.1"/>
</dbReference>
<sequence>MPPRALDATQQAETCADIGELLGGSLPDGWARATLRWSELAVGGSSASLAVVAEDGSSLTAAGIPQGITELCRRLRLGMYSETGGTWFTLIYTLIPGRYSVRYDYDDEPDAPSFTPEHYARDLAYFPRAEENIPDWLRKKLDGLPNVYGGVYLEADARDGVPRPSPEDFEGALSRAGWETGASDRFRGELTFSTDWARLSTLSGPGLIRFAGQADPDKWEALHSLLTGFGWNVGMSCHEPRGGDLVREFPPPRETGR</sequence>
<gene>
    <name evidence="1" type="ORF">GUR47_02060</name>
</gene>
<dbReference type="EMBL" id="JAAIFS010000001">
    <property type="protein sequence ID" value="NEV85475.1"/>
    <property type="molecule type" value="Genomic_DNA"/>
</dbReference>
<comment type="caution">
    <text evidence="1">The sequence shown here is derived from an EMBL/GenBank/DDBJ whole genome shotgun (WGS) entry which is preliminary data.</text>
</comment>
<accession>A0A6B3QGK1</accession>
<evidence type="ECO:0000313" key="1">
    <source>
        <dbReference type="EMBL" id="NEV85475.1"/>
    </source>
</evidence>
<dbReference type="AlphaFoldDB" id="A0A6B3QGK1"/>
<dbReference type="SUPFAM" id="SSF160424">
    <property type="entry name" value="BH3703-like"/>
    <property type="match status" value="1"/>
</dbReference>